<sequence>MAKLKVFTWADGFHAFTVAASSRPKALAAWGIERDIFKDGLASEITSGPDHDAALEAPGEVIQRGLAIDVGKISKAAKPLTKPVSSKAREAVKALEADLEILDRDQTAEVAALDQRRAALDAEAKALAASQDNVRKALLAKLKAARAKL</sequence>
<gene>
    <name evidence="1" type="ORF">IFJ75_09180</name>
</gene>
<name>A0A975C3W5_9CAUL</name>
<reference evidence="1" key="1">
    <citation type="submission" date="2020-09" db="EMBL/GenBank/DDBJ databases">
        <title>Brevundimonas sp. LVF2 isolated from a puddle in Goettingen, Germany.</title>
        <authorList>
            <person name="Friedrich I."/>
            <person name="Klassen A."/>
            <person name="Hannes N."/>
            <person name="Schneider D."/>
            <person name="Hertel R."/>
            <person name="Daniel R."/>
        </authorList>
    </citation>
    <scope>NUCLEOTIDE SEQUENCE</scope>
    <source>
        <strain evidence="1">LVF2</strain>
    </source>
</reference>
<evidence type="ECO:0000313" key="2">
    <source>
        <dbReference type="Proteomes" id="UP000663918"/>
    </source>
</evidence>
<proteinExistence type="predicted"/>
<protein>
    <submittedName>
        <fullName evidence="1">Uncharacterized protein</fullName>
    </submittedName>
</protein>
<evidence type="ECO:0000313" key="1">
    <source>
        <dbReference type="EMBL" id="QTC92990.1"/>
    </source>
</evidence>
<dbReference type="RefSeq" id="WP_207932268.1">
    <property type="nucleotide sequence ID" value="NZ_CP062222.1"/>
</dbReference>
<accession>A0A975C3W5</accession>
<keyword evidence="2" id="KW-1185">Reference proteome</keyword>
<dbReference type="KEGG" id="bgoe:IFJ75_09180"/>
<dbReference type="Proteomes" id="UP000663918">
    <property type="component" value="Chromosome"/>
</dbReference>
<organism evidence="1 2">
    <name type="scientific">Brevundimonas goettingensis</name>
    <dbReference type="NCBI Taxonomy" id="2774190"/>
    <lineage>
        <taxon>Bacteria</taxon>
        <taxon>Pseudomonadati</taxon>
        <taxon>Pseudomonadota</taxon>
        <taxon>Alphaproteobacteria</taxon>
        <taxon>Caulobacterales</taxon>
        <taxon>Caulobacteraceae</taxon>
        <taxon>Brevundimonas</taxon>
    </lineage>
</organism>
<dbReference type="AlphaFoldDB" id="A0A975C3W5"/>
<dbReference type="EMBL" id="CP062222">
    <property type="protein sequence ID" value="QTC92990.1"/>
    <property type="molecule type" value="Genomic_DNA"/>
</dbReference>